<evidence type="ECO:0000256" key="1">
    <source>
        <dbReference type="ARBA" id="ARBA00008791"/>
    </source>
</evidence>
<gene>
    <name evidence="3" type="ORF">BST28_02290</name>
</gene>
<evidence type="ECO:0000259" key="2">
    <source>
        <dbReference type="Pfam" id="PF00582"/>
    </source>
</evidence>
<dbReference type="InterPro" id="IPR006015">
    <property type="entry name" value="Universal_stress_UspA"/>
</dbReference>
<dbReference type="Pfam" id="PF00582">
    <property type="entry name" value="Usp"/>
    <property type="match status" value="1"/>
</dbReference>
<protein>
    <recommendedName>
        <fullName evidence="2">UspA domain-containing protein</fullName>
    </recommendedName>
</protein>
<dbReference type="OrthoDB" id="4614783at2"/>
<dbReference type="RefSeq" id="WP_065287502.1">
    <property type="nucleotide sequence ID" value="NZ_LFOE01000005.1"/>
</dbReference>
<dbReference type="AlphaFoldDB" id="A0A1X0EE65"/>
<dbReference type="PANTHER" id="PTHR46268:SF6">
    <property type="entry name" value="UNIVERSAL STRESS PROTEIN UP12"/>
    <property type="match status" value="1"/>
</dbReference>
<dbReference type="PANTHER" id="PTHR46268">
    <property type="entry name" value="STRESS RESPONSE PROTEIN NHAX"/>
    <property type="match status" value="1"/>
</dbReference>
<name>A0A1X0EE65_9MYCO</name>
<evidence type="ECO:0000313" key="4">
    <source>
        <dbReference type="Proteomes" id="UP000192713"/>
    </source>
</evidence>
<dbReference type="InterPro" id="IPR006016">
    <property type="entry name" value="UspA"/>
</dbReference>
<reference evidence="3 4" key="1">
    <citation type="submission" date="2017-02" db="EMBL/GenBank/DDBJ databases">
        <title>The new phylogeny of genus Mycobacterium.</title>
        <authorList>
            <person name="Tortoli E."/>
            <person name="Trovato A."/>
            <person name="Cirillo D.M."/>
        </authorList>
    </citation>
    <scope>NUCLEOTIDE SEQUENCE [LARGE SCALE GENOMIC DNA]</scope>
    <source>
        <strain evidence="3 4">DSM 45093</strain>
    </source>
</reference>
<dbReference type="EMBL" id="MVHU01000002">
    <property type="protein sequence ID" value="ORA83024.1"/>
    <property type="molecule type" value="Genomic_DNA"/>
</dbReference>
<dbReference type="SUPFAM" id="SSF52402">
    <property type="entry name" value="Adenine nucleotide alpha hydrolases-like"/>
    <property type="match status" value="2"/>
</dbReference>
<comment type="caution">
    <text evidence="3">The sequence shown here is derived from an EMBL/GenBank/DDBJ whole genome shotgun (WGS) entry which is preliminary data.</text>
</comment>
<dbReference type="Proteomes" id="UP000192713">
    <property type="component" value="Unassembled WGS sequence"/>
</dbReference>
<organism evidence="3 4">
    <name type="scientific">Mycolicibacter kumamotonensis</name>
    <dbReference type="NCBI Taxonomy" id="354243"/>
    <lineage>
        <taxon>Bacteria</taxon>
        <taxon>Bacillati</taxon>
        <taxon>Actinomycetota</taxon>
        <taxon>Actinomycetes</taxon>
        <taxon>Mycobacteriales</taxon>
        <taxon>Mycobacteriaceae</taxon>
        <taxon>Mycolicibacter</taxon>
    </lineage>
</organism>
<proteinExistence type="inferred from homology"/>
<accession>A0A1X0EE65</accession>
<dbReference type="Gene3D" id="3.40.50.620">
    <property type="entry name" value="HUPs"/>
    <property type="match status" value="2"/>
</dbReference>
<feature type="domain" description="UspA" evidence="2">
    <location>
        <begin position="9"/>
        <end position="135"/>
    </location>
</feature>
<comment type="similarity">
    <text evidence="1">Belongs to the universal stress protein A family.</text>
</comment>
<dbReference type="PRINTS" id="PR01438">
    <property type="entry name" value="UNVRSLSTRESS"/>
</dbReference>
<sequence length="254" mass="26231">MGDRKSTHAVVVGIDGSPAACSAAVWAAREAADRNLPLHLVYVIHAASDPADPPDAQAAASSALSQARRAVQDSTGVRAEIESVRGNPLATLIDRSHSAAMVAVGSVGVAHTCHRAGSTAAALAGSAGCPVAVIRSPDTHRDGGAIVAEVDASPDNRTVLGWAMAEVKLRHAPLRMVTSDEQVRRRLQDWAQRHPDLPIESITAGDVADYLAGCLAEEAESVQLFVSGTRDRRSLGWAGGTCGCSVLTVGGAPR</sequence>
<dbReference type="InterPro" id="IPR014729">
    <property type="entry name" value="Rossmann-like_a/b/a_fold"/>
</dbReference>
<evidence type="ECO:0000313" key="3">
    <source>
        <dbReference type="EMBL" id="ORA83024.1"/>
    </source>
</evidence>